<evidence type="ECO:0000313" key="2">
    <source>
        <dbReference type="Proteomes" id="UP000826656"/>
    </source>
</evidence>
<dbReference type="Proteomes" id="UP000826656">
    <property type="component" value="Unassembled WGS sequence"/>
</dbReference>
<evidence type="ECO:0000313" key="1">
    <source>
        <dbReference type="EMBL" id="KAH0781675.1"/>
    </source>
</evidence>
<sequence>MPSRPGRLGSKLPLAYLTPFLQLGEPSLFGSSSAQCGRRGGAVIYVITVFVGRCSGRALSFLCPIPSYQTRLTSYQPAKGCEAGPGTRNESISVHGSCWLRKSVNSCVCRTGNRVRTPMLPNTTKGALLSVTSFTRSVISFQLSTAFPPRFFSKREARGGGVLERTTHCCVAPTQGREFGEEHCFEGEKAWLTNQSSKATGVLSSNDACGTCRLLHQLG</sequence>
<gene>
    <name evidence="1" type="ORF">KY290_001273</name>
</gene>
<reference evidence="1 2" key="1">
    <citation type="journal article" date="2021" name="bioRxiv">
        <title>Chromosome-scale and haplotype-resolved genome assembly of a tetraploid potato cultivar.</title>
        <authorList>
            <person name="Sun H."/>
            <person name="Jiao W.-B."/>
            <person name="Krause K."/>
            <person name="Campoy J.A."/>
            <person name="Goel M."/>
            <person name="Folz-Donahue K."/>
            <person name="Kukat C."/>
            <person name="Huettel B."/>
            <person name="Schneeberger K."/>
        </authorList>
    </citation>
    <scope>NUCLEOTIDE SEQUENCE [LARGE SCALE GENOMIC DNA]</scope>
    <source>
        <strain evidence="1">SolTubOtavaFocal</strain>
        <tissue evidence="1">Leaves</tissue>
    </source>
</reference>
<dbReference type="EMBL" id="JAIVGD010000001">
    <property type="protein sequence ID" value="KAH0781675.1"/>
    <property type="molecule type" value="Genomic_DNA"/>
</dbReference>
<keyword evidence="2" id="KW-1185">Reference proteome</keyword>
<accession>A0ABQ7WLU0</accession>
<comment type="caution">
    <text evidence="1">The sequence shown here is derived from an EMBL/GenBank/DDBJ whole genome shotgun (WGS) entry which is preliminary data.</text>
</comment>
<name>A0ABQ7WLU0_SOLTU</name>
<proteinExistence type="predicted"/>
<organism evidence="1 2">
    <name type="scientific">Solanum tuberosum</name>
    <name type="common">Potato</name>
    <dbReference type="NCBI Taxonomy" id="4113"/>
    <lineage>
        <taxon>Eukaryota</taxon>
        <taxon>Viridiplantae</taxon>
        <taxon>Streptophyta</taxon>
        <taxon>Embryophyta</taxon>
        <taxon>Tracheophyta</taxon>
        <taxon>Spermatophyta</taxon>
        <taxon>Magnoliopsida</taxon>
        <taxon>eudicotyledons</taxon>
        <taxon>Gunneridae</taxon>
        <taxon>Pentapetalae</taxon>
        <taxon>asterids</taxon>
        <taxon>lamiids</taxon>
        <taxon>Solanales</taxon>
        <taxon>Solanaceae</taxon>
        <taxon>Solanoideae</taxon>
        <taxon>Solaneae</taxon>
        <taxon>Solanum</taxon>
    </lineage>
</organism>
<protein>
    <submittedName>
        <fullName evidence="1">Uncharacterized protein</fullName>
    </submittedName>
</protein>